<dbReference type="AlphaFoldDB" id="A0AAN1JM58"/>
<feature type="region of interest" description="Disordered" evidence="1">
    <location>
        <begin position="57"/>
        <end position="113"/>
    </location>
</feature>
<dbReference type="RefSeq" id="WP_090837568.1">
    <property type="nucleotide sequence ID" value="NZ_CADFGJ010000014.1"/>
</dbReference>
<dbReference type="Proteomes" id="UP000236649">
    <property type="component" value="Chromosome 5"/>
</dbReference>
<name>A0AAN1JM58_9BURK</name>
<feature type="compositionally biased region" description="Basic and acidic residues" evidence="1">
    <location>
        <begin position="96"/>
        <end position="113"/>
    </location>
</feature>
<protein>
    <submittedName>
        <fullName evidence="2">Uncharacterized protein</fullName>
    </submittedName>
</protein>
<dbReference type="EMBL" id="CP026109">
    <property type="protein sequence ID" value="AUT76551.1"/>
    <property type="molecule type" value="Genomic_DNA"/>
</dbReference>
<feature type="compositionally biased region" description="Acidic residues" evidence="1">
    <location>
        <begin position="63"/>
        <end position="72"/>
    </location>
</feature>
<dbReference type="KEGG" id="phs:C2L64_51315"/>
<evidence type="ECO:0000313" key="3">
    <source>
        <dbReference type="Proteomes" id="UP000236649"/>
    </source>
</evidence>
<evidence type="ECO:0000256" key="1">
    <source>
        <dbReference type="SAM" id="MobiDB-lite"/>
    </source>
</evidence>
<feature type="region of interest" description="Disordered" evidence="1">
    <location>
        <begin position="1"/>
        <end position="24"/>
    </location>
</feature>
<dbReference type="GeneID" id="55536604"/>
<reference evidence="2 3" key="1">
    <citation type="submission" date="2018-01" db="EMBL/GenBank/DDBJ databases">
        <title>Species boundaries and ecological features among Paraburkholderia terrae DSMZ17804T, P. hospita DSMZ17164T and P. caribensis DSMZ13236T.</title>
        <authorList>
            <person name="Pratama A.A."/>
        </authorList>
    </citation>
    <scope>NUCLEOTIDE SEQUENCE [LARGE SCALE GENOMIC DNA]</scope>
    <source>
        <strain evidence="2 3">DSM 17164</strain>
    </source>
</reference>
<evidence type="ECO:0000313" key="2">
    <source>
        <dbReference type="EMBL" id="AUT76551.1"/>
    </source>
</evidence>
<accession>A0AAN1JM58</accession>
<sequence>MGETAEQNHDRHPPQSTFRSLPLTAEQDAEVRHYIKKKMQHGMPWDTPELAAMLHDMLAPPGSDDEGPDESVDDARAITERASASVEESMDSIEASEERNAAAETEGMKGPRR</sequence>
<proteinExistence type="predicted"/>
<gene>
    <name evidence="2" type="ORF">C2L64_51315</name>
</gene>
<feature type="compositionally biased region" description="Basic and acidic residues" evidence="1">
    <location>
        <begin position="1"/>
        <end position="13"/>
    </location>
</feature>
<organism evidence="2 3">
    <name type="scientific">Paraburkholderia hospita</name>
    <dbReference type="NCBI Taxonomy" id="169430"/>
    <lineage>
        <taxon>Bacteria</taxon>
        <taxon>Pseudomonadati</taxon>
        <taxon>Pseudomonadota</taxon>
        <taxon>Betaproteobacteria</taxon>
        <taxon>Burkholderiales</taxon>
        <taxon>Burkholderiaceae</taxon>
        <taxon>Paraburkholderia</taxon>
    </lineage>
</organism>